<evidence type="ECO:0000313" key="10">
    <source>
        <dbReference type="EMBL" id="BAO51977.1"/>
    </source>
</evidence>
<dbReference type="AlphaFoldDB" id="W8VY36"/>
<evidence type="ECO:0000256" key="4">
    <source>
        <dbReference type="ARBA" id="ARBA00022692"/>
    </source>
</evidence>
<evidence type="ECO:0000256" key="3">
    <source>
        <dbReference type="ARBA" id="ARBA00009025"/>
    </source>
</evidence>
<feature type="transmembrane region" description="Helical" evidence="7">
    <location>
        <begin position="451"/>
        <end position="470"/>
    </location>
</feature>
<evidence type="ECO:0000256" key="7">
    <source>
        <dbReference type="RuleBase" id="RU003297"/>
    </source>
</evidence>
<feature type="transmembrane region" description="Helical" evidence="7">
    <location>
        <begin position="301"/>
        <end position="322"/>
    </location>
</feature>
<dbReference type="PANTHER" id="PTHR43507:SF1">
    <property type="entry name" value="NADH-UBIQUINONE OXIDOREDUCTASE CHAIN 4"/>
    <property type="match status" value="1"/>
</dbReference>
<keyword evidence="8" id="KW-0732">Signal</keyword>
<organism evidence="10">
    <name type="scientific">Tsukubamonas globosa</name>
    <dbReference type="NCBI Taxonomy" id="875863"/>
    <lineage>
        <taxon>Eukaryota</taxon>
        <taxon>Discoba</taxon>
        <taxon>Tsukubamonadida</taxon>
        <taxon>Tsukubamonadidae</taxon>
        <taxon>Tsukubamonas</taxon>
    </lineage>
</organism>
<dbReference type="InterPro" id="IPR001750">
    <property type="entry name" value="ND/Mrp_TM"/>
</dbReference>
<keyword evidence="7" id="KW-0679">Respiratory chain</keyword>
<keyword evidence="4 7" id="KW-0812">Transmembrane</keyword>
<evidence type="ECO:0000256" key="1">
    <source>
        <dbReference type="ARBA" id="ARBA00003257"/>
    </source>
</evidence>
<proteinExistence type="inferred from homology"/>
<feature type="transmembrane region" description="Helical" evidence="7">
    <location>
        <begin position="208"/>
        <end position="230"/>
    </location>
</feature>
<keyword evidence="5 7" id="KW-1133">Transmembrane helix</keyword>
<feature type="transmembrane region" description="Helical" evidence="7">
    <location>
        <begin position="34"/>
        <end position="52"/>
    </location>
</feature>
<accession>W8VY36</accession>
<keyword evidence="7 10" id="KW-0496">Mitochondrion</keyword>
<comment type="subcellular location">
    <subcellularLocation>
        <location evidence="2">Membrane</location>
        <topology evidence="2">Multi-pass membrane protein</topology>
    </subcellularLocation>
    <subcellularLocation>
        <location evidence="7">Mitochondrion membrane</location>
        <topology evidence="7">Multi-pass membrane protein</topology>
    </subcellularLocation>
</comment>
<feature type="transmembrane region" description="Helical" evidence="7">
    <location>
        <begin position="133"/>
        <end position="154"/>
    </location>
</feature>
<feature type="transmembrane region" description="Helical" evidence="7">
    <location>
        <begin position="268"/>
        <end position="289"/>
    </location>
</feature>
<feature type="transmembrane region" description="Helical" evidence="7">
    <location>
        <begin position="476"/>
        <end position="497"/>
    </location>
</feature>
<keyword evidence="7" id="KW-0813">Transport</keyword>
<dbReference type="EC" id="7.1.1.2" evidence="7"/>
<comment type="similarity">
    <text evidence="3 7">Belongs to the complex I subunit 4 family.</text>
</comment>
<geneLocation type="mitochondrion" evidence="10"/>
<feature type="transmembrane region" description="Helical" evidence="7">
    <location>
        <begin position="404"/>
        <end position="430"/>
    </location>
</feature>
<feature type="transmembrane region" description="Helical" evidence="7">
    <location>
        <begin position="328"/>
        <end position="349"/>
    </location>
</feature>
<feature type="domain" description="NADH:quinone oxidoreductase/Mrp antiporter transmembrane" evidence="9">
    <location>
        <begin position="131"/>
        <end position="414"/>
    </location>
</feature>
<keyword evidence="7" id="KW-0520">NAD</keyword>
<evidence type="ECO:0000256" key="6">
    <source>
        <dbReference type="ARBA" id="ARBA00023136"/>
    </source>
</evidence>
<dbReference type="PRINTS" id="PR01437">
    <property type="entry name" value="NUOXDRDTASE4"/>
</dbReference>
<dbReference type="InterPro" id="IPR010227">
    <property type="entry name" value="NADH_Q_OxRdtase_chainM/4"/>
</dbReference>
<feature type="signal peptide" evidence="8">
    <location>
        <begin position="1"/>
        <end position="16"/>
    </location>
</feature>
<dbReference type="GeneID" id="18490780"/>
<keyword evidence="7" id="KW-0249">Electron transport</keyword>
<evidence type="ECO:0000259" key="9">
    <source>
        <dbReference type="Pfam" id="PF00361"/>
    </source>
</evidence>
<dbReference type="GO" id="GO:0015990">
    <property type="term" value="P:electron transport coupled proton transport"/>
    <property type="evidence" value="ECO:0007669"/>
    <property type="project" value="TreeGrafter"/>
</dbReference>
<feature type="transmembrane region" description="Helical" evidence="7">
    <location>
        <begin position="361"/>
        <end position="384"/>
    </location>
</feature>
<dbReference type="InterPro" id="IPR003918">
    <property type="entry name" value="NADH_UbQ_OxRdtase"/>
</dbReference>
<reference evidence="10" key="1">
    <citation type="journal article" date="2014" name="Genome Biol. Evol.">
        <title>Gene Content Evolution in Discobid Mitochondria Deduced from the Phylogenetic Position and Complete Mitochondrial Genome of Tsukubamonas globosa.</title>
        <authorList>
            <person name="Kamikawa R."/>
            <person name="Kolisko M."/>
            <person name="Nishimura Y."/>
            <person name="Yabuki A."/>
            <person name="Brown M.W."/>
            <person name="Ishikawa S.A."/>
            <person name="Ishida K."/>
            <person name="Roger A.J."/>
            <person name="Hashimoto T."/>
            <person name="Inagaki Y."/>
        </authorList>
    </citation>
    <scope>NUCLEOTIDE SEQUENCE</scope>
</reference>
<protein>
    <recommendedName>
        <fullName evidence="7">NADH-ubiquinone oxidoreductase chain 4</fullName>
        <ecNumber evidence="7">7.1.1.2</ecNumber>
    </recommendedName>
</protein>
<gene>
    <name evidence="10" type="primary">nad4</name>
</gene>
<keyword evidence="7" id="KW-0830">Ubiquinone</keyword>
<evidence type="ECO:0000256" key="5">
    <source>
        <dbReference type="ARBA" id="ARBA00022989"/>
    </source>
</evidence>
<dbReference type="Pfam" id="PF00361">
    <property type="entry name" value="Proton_antipo_M"/>
    <property type="match status" value="1"/>
</dbReference>
<feature type="transmembrane region" description="Helical" evidence="7">
    <location>
        <begin position="82"/>
        <end position="102"/>
    </location>
</feature>
<dbReference type="GO" id="GO:0003954">
    <property type="term" value="F:NADH dehydrogenase activity"/>
    <property type="evidence" value="ECO:0007669"/>
    <property type="project" value="TreeGrafter"/>
</dbReference>
<dbReference type="GO" id="GO:0031966">
    <property type="term" value="C:mitochondrial membrane"/>
    <property type="evidence" value="ECO:0007669"/>
    <property type="project" value="UniProtKB-SubCell"/>
</dbReference>
<dbReference type="GO" id="GO:0008137">
    <property type="term" value="F:NADH dehydrogenase (ubiquinone) activity"/>
    <property type="evidence" value="ECO:0007669"/>
    <property type="project" value="UniProtKB-UniRule"/>
</dbReference>
<feature type="transmembrane region" description="Helical" evidence="7">
    <location>
        <begin position="242"/>
        <end position="262"/>
    </location>
</feature>
<dbReference type="NCBIfam" id="TIGR01972">
    <property type="entry name" value="NDH_I_M"/>
    <property type="match status" value="1"/>
</dbReference>
<dbReference type="GO" id="GO:0048039">
    <property type="term" value="F:ubiquinone binding"/>
    <property type="evidence" value="ECO:0007669"/>
    <property type="project" value="TreeGrafter"/>
</dbReference>
<keyword evidence="6 7" id="KW-0472">Membrane</keyword>
<feature type="transmembrane region" description="Helical" evidence="7">
    <location>
        <begin position="109"/>
        <end position="127"/>
    </location>
</feature>
<dbReference type="RefSeq" id="YP_009004135.1">
    <property type="nucleotide sequence ID" value="NC_023545.1"/>
</dbReference>
<dbReference type="EMBL" id="AB854048">
    <property type="protein sequence ID" value="BAO51977.1"/>
    <property type="molecule type" value="Genomic_DNA"/>
</dbReference>
<comment type="function">
    <text evidence="7">Core subunit of the mitochondrial membrane respiratory chain NADH dehydrogenase (Complex I) which catalyzes electron transfer from NADH through the respiratory chain, using ubiquinone as an electron acceptor. Essential for the catalytic activity and assembly of complex I.</text>
</comment>
<evidence type="ECO:0000256" key="8">
    <source>
        <dbReference type="SAM" id="SignalP"/>
    </source>
</evidence>
<comment type="catalytic activity">
    <reaction evidence="7">
        <text>a ubiquinone + NADH + 5 H(+)(in) = a ubiquinol + NAD(+) + 4 H(+)(out)</text>
        <dbReference type="Rhea" id="RHEA:29091"/>
        <dbReference type="Rhea" id="RHEA-COMP:9565"/>
        <dbReference type="Rhea" id="RHEA-COMP:9566"/>
        <dbReference type="ChEBI" id="CHEBI:15378"/>
        <dbReference type="ChEBI" id="CHEBI:16389"/>
        <dbReference type="ChEBI" id="CHEBI:17976"/>
        <dbReference type="ChEBI" id="CHEBI:57540"/>
        <dbReference type="ChEBI" id="CHEBI:57945"/>
        <dbReference type="EC" id="7.1.1.2"/>
    </reaction>
</comment>
<name>W8VY36_9EUKA</name>
<evidence type="ECO:0000256" key="2">
    <source>
        <dbReference type="ARBA" id="ARBA00004141"/>
    </source>
</evidence>
<feature type="chain" id="PRO_5004914080" description="NADH-ubiquinone oxidoreductase chain 4" evidence="8">
    <location>
        <begin position="17"/>
        <end position="499"/>
    </location>
</feature>
<dbReference type="GO" id="GO:0042773">
    <property type="term" value="P:ATP synthesis coupled electron transport"/>
    <property type="evidence" value="ECO:0007669"/>
    <property type="project" value="InterPro"/>
</dbReference>
<sequence length="499" mass="57233">MHFLFTSLLFLPLLGCFCLFFINDTKKQTIQSLALVVTLLTFFLSVLFCLFFDPFQLNYQSMYLITLPFLYDFSFLVGVDGISLLFILLTTFLFPFCILVNWNQISTYVKEYVLFFFILEAVLILVFSVLDLFLFYVCFESVLIPMFIYIGVWGSRERKIYAAYMLFLYTLAGSLFMLIGILAIFYFIGTTDIQLLHMQTWELSFQKLLWLSFFASFAVKIPMFPFHIWLPEAHVEAPTAGSVLLAGVLLKMGGYGFIRFTLPMFPEATLYFLPLVFTLAVLAIIYTSLTTIRQTDIKRIIAYSSVGHMNMVVVGIFALTIISLEGSFFLMLSHGIVSGGLFLCIGMLYHKHKTRLIRYYGGLVQMMPIFVSILCLLTLANLSLPTTSSFVGEFLILLGTFEKNMWVTVLSATTMILGAAYSLWFFNRLAFGNLKLQFINKYIDIDKKETFLLYPLIVFVFGAGLAPNLFFPICMVILLLFCFHMHNLICICFSLFFKK</sequence>
<feature type="transmembrane region" description="Helical" evidence="7">
    <location>
        <begin position="166"/>
        <end position="188"/>
    </location>
</feature>
<dbReference type="PANTHER" id="PTHR43507">
    <property type="entry name" value="NADH-UBIQUINONE OXIDOREDUCTASE CHAIN 4"/>
    <property type="match status" value="1"/>
</dbReference>
<comment type="function">
    <text evidence="1">Core subunit of the mitochondrial membrane respiratory chain NADH dehydrogenase (Complex I) that is believed to belong to the minimal assembly required for catalysis. Complex I functions in the transfer of electrons from NADH to the respiratory chain. The immediate electron acceptor for the enzyme is believed to be ubiquinone.</text>
</comment>